<feature type="transmembrane region" description="Helical" evidence="1">
    <location>
        <begin position="27"/>
        <end position="46"/>
    </location>
</feature>
<dbReference type="PATRIC" id="fig|913848.6.peg.2669"/>
<feature type="transmembrane region" description="Helical" evidence="1">
    <location>
        <begin position="5"/>
        <end position="21"/>
    </location>
</feature>
<dbReference type="AlphaFoldDB" id="A0A0R1F4U7"/>
<accession>A0A0R1F4U7</accession>
<evidence type="ECO:0000313" key="2">
    <source>
        <dbReference type="EMBL" id="KRK14178.1"/>
    </source>
</evidence>
<keyword evidence="1" id="KW-1133">Transmembrane helix</keyword>
<dbReference type="RefSeq" id="WP_010011538.1">
    <property type="nucleotide sequence ID" value="NZ_AZCN01000099.1"/>
</dbReference>
<dbReference type="Proteomes" id="UP000051181">
    <property type="component" value="Unassembled WGS sequence"/>
</dbReference>
<keyword evidence="1" id="KW-0472">Membrane</keyword>
<organism evidence="2 3">
    <name type="scientific">Loigolactobacillus coryniformis subsp. coryniformis KCTC 3167 = DSM 20001</name>
    <dbReference type="NCBI Taxonomy" id="913848"/>
    <lineage>
        <taxon>Bacteria</taxon>
        <taxon>Bacillati</taxon>
        <taxon>Bacillota</taxon>
        <taxon>Bacilli</taxon>
        <taxon>Lactobacillales</taxon>
        <taxon>Lactobacillaceae</taxon>
        <taxon>Loigolactobacillus</taxon>
    </lineage>
</organism>
<dbReference type="GeneID" id="65918443"/>
<dbReference type="EMBL" id="AZCN01000099">
    <property type="protein sequence ID" value="KRK14178.1"/>
    <property type="molecule type" value="Genomic_DNA"/>
</dbReference>
<sequence length="51" mass="5800">MRLSSVLIYIVVLVSGGYWLLRNSDLFWLVAAGGLMLLSVGLGRYFRNRRP</sequence>
<proteinExistence type="predicted"/>
<protein>
    <submittedName>
        <fullName evidence="2">Uncharacterized protein</fullName>
    </submittedName>
</protein>
<evidence type="ECO:0000313" key="3">
    <source>
        <dbReference type="Proteomes" id="UP000051181"/>
    </source>
</evidence>
<evidence type="ECO:0000256" key="1">
    <source>
        <dbReference type="SAM" id="Phobius"/>
    </source>
</evidence>
<keyword evidence="1" id="KW-0812">Transmembrane</keyword>
<comment type="caution">
    <text evidence="2">The sequence shown here is derived from an EMBL/GenBank/DDBJ whole genome shotgun (WGS) entry which is preliminary data.</text>
</comment>
<gene>
    <name evidence="2" type="ORF">FD22_GL002620</name>
</gene>
<reference evidence="2 3" key="1">
    <citation type="journal article" date="2015" name="Genome Announc.">
        <title>Expanding the biotechnology potential of lactobacilli through comparative genomics of 213 strains and associated genera.</title>
        <authorList>
            <person name="Sun Z."/>
            <person name="Harris H.M."/>
            <person name="McCann A."/>
            <person name="Guo C."/>
            <person name="Argimon S."/>
            <person name="Zhang W."/>
            <person name="Yang X."/>
            <person name="Jeffery I.B."/>
            <person name="Cooney J.C."/>
            <person name="Kagawa T.F."/>
            <person name="Liu W."/>
            <person name="Song Y."/>
            <person name="Salvetti E."/>
            <person name="Wrobel A."/>
            <person name="Rasinkangas P."/>
            <person name="Parkhill J."/>
            <person name="Rea M.C."/>
            <person name="O'Sullivan O."/>
            <person name="Ritari J."/>
            <person name="Douillard F.P."/>
            <person name="Paul Ross R."/>
            <person name="Yang R."/>
            <person name="Briner A.E."/>
            <person name="Felis G.E."/>
            <person name="de Vos W.M."/>
            <person name="Barrangou R."/>
            <person name="Klaenhammer T.R."/>
            <person name="Caufield P.W."/>
            <person name="Cui Y."/>
            <person name="Zhang H."/>
            <person name="O'Toole P.W."/>
        </authorList>
    </citation>
    <scope>NUCLEOTIDE SEQUENCE [LARGE SCALE GENOMIC DNA]</scope>
    <source>
        <strain evidence="2 3">DSM 20001</strain>
    </source>
</reference>
<name>A0A0R1F4U7_9LACO</name>